<organism evidence="4 5">
    <name type="scientific">Salinomyces thailandicus</name>
    <dbReference type="NCBI Taxonomy" id="706561"/>
    <lineage>
        <taxon>Eukaryota</taxon>
        <taxon>Fungi</taxon>
        <taxon>Dikarya</taxon>
        <taxon>Ascomycota</taxon>
        <taxon>Pezizomycotina</taxon>
        <taxon>Dothideomycetes</taxon>
        <taxon>Dothideomycetidae</taxon>
        <taxon>Mycosphaerellales</taxon>
        <taxon>Teratosphaeriaceae</taxon>
        <taxon>Salinomyces</taxon>
    </lineage>
</organism>
<dbReference type="GO" id="GO:0045944">
    <property type="term" value="P:positive regulation of transcription by RNA polymerase II"/>
    <property type="evidence" value="ECO:0007669"/>
    <property type="project" value="TreeGrafter"/>
</dbReference>
<dbReference type="Pfam" id="PF11951">
    <property type="entry name" value="Fungal_trans_2"/>
    <property type="match status" value="1"/>
</dbReference>
<feature type="compositionally biased region" description="Low complexity" evidence="3">
    <location>
        <begin position="137"/>
        <end position="156"/>
    </location>
</feature>
<keyword evidence="2" id="KW-0539">Nucleus</keyword>
<accession>A0A4U0TZ18</accession>
<gene>
    <name evidence="4" type="ORF">B0A50_04911</name>
</gene>
<feature type="compositionally biased region" description="Polar residues" evidence="3">
    <location>
        <begin position="43"/>
        <end position="61"/>
    </location>
</feature>
<comment type="subcellular location">
    <subcellularLocation>
        <location evidence="1">Nucleus</location>
    </subcellularLocation>
</comment>
<dbReference type="GO" id="GO:0003700">
    <property type="term" value="F:DNA-binding transcription factor activity"/>
    <property type="evidence" value="ECO:0007669"/>
    <property type="project" value="TreeGrafter"/>
</dbReference>
<dbReference type="GO" id="GO:0005634">
    <property type="term" value="C:nucleus"/>
    <property type="evidence" value="ECO:0007669"/>
    <property type="project" value="UniProtKB-SubCell"/>
</dbReference>
<proteinExistence type="predicted"/>
<dbReference type="EMBL" id="NAJL01000021">
    <property type="protein sequence ID" value="TKA27810.1"/>
    <property type="molecule type" value="Genomic_DNA"/>
</dbReference>
<dbReference type="PANTHER" id="PTHR37534">
    <property type="entry name" value="TRANSCRIPTIONAL ACTIVATOR PROTEIN UGA3"/>
    <property type="match status" value="1"/>
</dbReference>
<name>A0A4U0TZ18_9PEZI</name>
<dbReference type="AlphaFoldDB" id="A0A4U0TZ18"/>
<dbReference type="GO" id="GO:0000976">
    <property type="term" value="F:transcription cis-regulatory region binding"/>
    <property type="evidence" value="ECO:0007669"/>
    <property type="project" value="TreeGrafter"/>
</dbReference>
<dbReference type="InterPro" id="IPR021858">
    <property type="entry name" value="Fun_TF"/>
</dbReference>
<feature type="compositionally biased region" description="Low complexity" evidence="3">
    <location>
        <begin position="69"/>
        <end position="78"/>
    </location>
</feature>
<sequence>MSVTHAALYVIVPREGGTVADRDQQPCTRLNRECDWNHRWNFSDATPSTQGKHRNVTTTGNAVWDPHASSRSSTSPTSREPDDLPAFEVLTNDEDRERKAGTQRPGTYGVVVTPDSFSDLPEYATASSPRDRRESTQSRGTSAGSGGSSLSRVSTRNDGNFVMLDRFEDVSPSSALPHSLPSPLRCPSFQDAIQSLSLSTSPPKPSNTARTASLGHIANADDEFTTHFRRYIVRRLVQPLPHGQPRDTILPGSTRDVFEVEARRFAPLRHAICAISALNLSHSGQQSLEDALQHYHSALSTSATPATPDDLISDGVFLRHFLLFIYDICIPMNPSDGGDVMWAQHLDHLRQIAIQRHLRIGREPHGYILWSICELDVQACLLGNGRCEFFSAIMQHNMLPSLQDQLPSLGPSAGDQAFTPEEMEVLPPLLRLRQGVLAQMASLAFAAQQCRAEAAARQTPASPGTHARWQALALRIQTELHSYWTSAWPDFLGPETAHAGRNLPGRARYVFEHAFLLYQTATLYARTTLHPTQRQTPQHPDLHADTNRRCHTILTLASLYPNDYDGGGFAERRHVGFPILMAGIASAQAEAKGEAMRLLAGLQRDGGVGENCLRTRRLLGAVWEEQRRVVGRGGRLEEVDWLAVGRERGLSVVNCGL</sequence>
<evidence type="ECO:0000256" key="2">
    <source>
        <dbReference type="ARBA" id="ARBA00023242"/>
    </source>
</evidence>
<reference evidence="4 5" key="1">
    <citation type="submission" date="2017-03" db="EMBL/GenBank/DDBJ databases">
        <title>Genomes of endolithic fungi from Antarctica.</title>
        <authorList>
            <person name="Coleine C."/>
            <person name="Masonjones S."/>
            <person name="Stajich J.E."/>
        </authorList>
    </citation>
    <scope>NUCLEOTIDE SEQUENCE [LARGE SCALE GENOMIC DNA]</scope>
    <source>
        <strain evidence="4 5">CCFEE 6315</strain>
    </source>
</reference>
<evidence type="ECO:0000313" key="4">
    <source>
        <dbReference type="EMBL" id="TKA27810.1"/>
    </source>
</evidence>
<dbReference type="Proteomes" id="UP000308549">
    <property type="component" value="Unassembled WGS sequence"/>
</dbReference>
<feature type="region of interest" description="Disordered" evidence="3">
    <location>
        <begin position="42"/>
        <end position="156"/>
    </location>
</feature>
<keyword evidence="5" id="KW-1185">Reference proteome</keyword>
<dbReference type="OrthoDB" id="3598904at2759"/>
<evidence type="ECO:0000313" key="5">
    <source>
        <dbReference type="Proteomes" id="UP000308549"/>
    </source>
</evidence>
<evidence type="ECO:0000256" key="1">
    <source>
        <dbReference type="ARBA" id="ARBA00004123"/>
    </source>
</evidence>
<comment type="caution">
    <text evidence="4">The sequence shown here is derived from an EMBL/GenBank/DDBJ whole genome shotgun (WGS) entry which is preliminary data.</text>
</comment>
<evidence type="ECO:0000256" key="3">
    <source>
        <dbReference type="SAM" id="MobiDB-lite"/>
    </source>
</evidence>
<protein>
    <submittedName>
        <fullName evidence="4">Uncharacterized protein</fullName>
    </submittedName>
</protein>
<dbReference type="PANTHER" id="PTHR37534:SF49">
    <property type="entry name" value="LYSINE BIOSYNTHESIS REGULATORY PROTEIN LYS14"/>
    <property type="match status" value="1"/>
</dbReference>